<evidence type="ECO:0008006" key="3">
    <source>
        <dbReference type="Google" id="ProtNLM"/>
    </source>
</evidence>
<name>A0ABS9TVV9_9MICC</name>
<protein>
    <recommendedName>
        <fullName evidence="3">NmrA-like domain-containing protein</fullName>
    </recommendedName>
</protein>
<comment type="caution">
    <text evidence="1">The sequence shown here is derived from an EMBL/GenBank/DDBJ whole genome shotgun (WGS) entry which is preliminary data.</text>
</comment>
<dbReference type="RefSeq" id="WP_241050369.1">
    <property type="nucleotide sequence ID" value="NZ_JAKZBV010000001.1"/>
</dbReference>
<evidence type="ECO:0000313" key="2">
    <source>
        <dbReference type="Proteomes" id="UP001202922"/>
    </source>
</evidence>
<gene>
    <name evidence="1" type="ORF">L0M17_00895</name>
</gene>
<keyword evidence="2" id="KW-1185">Reference proteome</keyword>
<dbReference type="EMBL" id="JAKZBV010000001">
    <property type="protein sequence ID" value="MCH6468553.1"/>
    <property type="molecule type" value="Genomic_DNA"/>
</dbReference>
<proteinExistence type="predicted"/>
<organism evidence="1 2">
    <name type="scientific">Sinomonas terrae</name>
    <dbReference type="NCBI Taxonomy" id="2908838"/>
    <lineage>
        <taxon>Bacteria</taxon>
        <taxon>Bacillati</taxon>
        <taxon>Actinomycetota</taxon>
        <taxon>Actinomycetes</taxon>
        <taxon>Micrococcales</taxon>
        <taxon>Micrococcaceae</taxon>
        <taxon>Sinomonas</taxon>
    </lineage>
</organism>
<sequence>MSMQDTADISSSLLGREIRVAPRPGKAAAGGARVPQDMAATFEWFATGRYVADTKRQQEVFGVPTAEDAVGRFITSLGHRIRE</sequence>
<evidence type="ECO:0000313" key="1">
    <source>
        <dbReference type="EMBL" id="MCH6468553.1"/>
    </source>
</evidence>
<reference evidence="1 2" key="1">
    <citation type="submission" date="2022-03" db="EMBL/GenBank/DDBJ databases">
        <title>Sinomonas sp. isolated from a soil.</title>
        <authorList>
            <person name="Han J."/>
            <person name="Kim D.-U."/>
        </authorList>
    </citation>
    <scope>NUCLEOTIDE SEQUENCE [LARGE SCALE GENOMIC DNA]</scope>
    <source>
        <strain evidence="1 2">5-5</strain>
    </source>
</reference>
<dbReference type="Proteomes" id="UP001202922">
    <property type="component" value="Unassembled WGS sequence"/>
</dbReference>
<accession>A0ABS9TVV9</accession>